<evidence type="ECO:0000313" key="2">
    <source>
        <dbReference type="EMBL" id="EEQ30406.1"/>
    </source>
</evidence>
<feature type="domain" description="Methyltransferase type 12" evidence="1">
    <location>
        <begin position="58"/>
        <end position="161"/>
    </location>
</feature>
<dbReference type="EMBL" id="DS995703">
    <property type="protein sequence ID" value="EEQ30406.1"/>
    <property type="molecule type" value="Genomic_DNA"/>
</dbReference>
<dbReference type="PANTHER" id="PTHR43861">
    <property type="entry name" value="TRANS-ACONITATE 2-METHYLTRANSFERASE-RELATED"/>
    <property type="match status" value="1"/>
</dbReference>
<protein>
    <recommendedName>
        <fullName evidence="1">Methyltransferase type 12 domain-containing protein</fullName>
    </recommendedName>
</protein>
<evidence type="ECO:0000313" key="3">
    <source>
        <dbReference type="Proteomes" id="UP000002035"/>
    </source>
</evidence>
<proteinExistence type="predicted"/>
<dbReference type="Proteomes" id="UP000002035">
    <property type="component" value="Unassembled WGS sequence"/>
</dbReference>
<sequence>MDIAAKNEVNFDAAASKYESQFKEALQIIGKEVGDRYKWICPQWGDTSNNNMKQFRMLDYACGAGFMTRTLLPHVSEVIGIDISQNMVAEYNKNIAALGFPADKMFAKKGNLLSDTPSEEFSRPEYFNFDLIIIGFALHHFEAPDLALKRLVKRLAAGGILVVLDFTEHTLKIEDGITASGFGPGLRHKFEEAGVGNGFDYLLPEKGVMHGKPPKEMRYFIARGERTKIDILKS</sequence>
<dbReference type="STRING" id="554155.C5FL34"/>
<dbReference type="AlphaFoldDB" id="C5FL34"/>
<dbReference type="CDD" id="cd02440">
    <property type="entry name" value="AdoMet_MTases"/>
    <property type="match status" value="1"/>
</dbReference>
<dbReference type="OrthoDB" id="66144at2759"/>
<gene>
    <name evidence="2" type="ORF">MCYG_03225</name>
</gene>
<dbReference type="Pfam" id="PF08242">
    <property type="entry name" value="Methyltransf_12"/>
    <property type="match status" value="1"/>
</dbReference>
<dbReference type="PANTHER" id="PTHR43861:SF1">
    <property type="entry name" value="TRANS-ACONITATE 2-METHYLTRANSFERASE"/>
    <property type="match status" value="1"/>
</dbReference>
<dbReference type="VEuPathDB" id="FungiDB:MCYG_03225"/>
<dbReference type="HOGENOM" id="CLU_037990_1_0_1"/>
<reference evidence="3" key="1">
    <citation type="journal article" date="2012" name="MBio">
        <title>Comparative genome analysis of Trichophyton rubrum and related dermatophytes reveals candidate genes involved in infection.</title>
        <authorList>
            <person name="Martinez D.A."/>
            <person name="Oliver B.G."/>
            <person name="Graeser Y."/>
            <person name="Goldberg J.M."/>
            <person name="Li W."/>
            <person name="Martinez-Rossi N.M."/>
            <person name="Monod M."/>
            <person name="Shelest E."/>
            <person name="Barton R.C."/>
            <person name="Birch E."/>
            <person name="Brakhage A.A."/>
            <person name="Chen Z."/>
            <person name="Gurr S.J."/>
            <person name="Heiman D."/>
            <person name="Heitman J."/>
            <person name="Kosti I."/>
            <person name="Rossi A."/>
            <person name="Saif S."/>
            <person name="Samalova M."/>
            <person name="Saunders C.W."/>
            <person name="Shea T."/>
            <person name="Summerbell R.C."/>
            <person name="Xu J."/>
            <person name="Young S."/>
            <person name="Zeng Q."/>
            <person name="Birren B.W."/>
            <person name="Cuomo C.A."/>
            <person name="White T.C."/>
        </authorList>
    </citation>
    <scope>NUCLEOTIDE SEQUENCE [LARGE SCALE GENOMIC DNA]</scope>
    <source>
        <strain evidence="3">ATCC MYA-4605 / CBS 113480</strain>
    </source>
</reference>
<keyword evidence="3" id="KW-1185">Reference proteome</keyword>
<evidence type="ECO:0000259" key="1">
    <source>
        <dbReference type="Pfam" id="PF08242"/>
    </source>
</evidence>
<name>C5FL34_ARTOC</name>
<dbReference type="eggNOG" id="KOG1270">
    <property type="taxonomic scope" value="Eukaryota"/>
</dbReference>
<dbReference type="RefSeq" id="XP_002847719.1">
    <property type="nucleotide sequence ID" value="XM_002847673.1"/>
</dbReference>
<dbReference type="SUPFAM" id="SSF53335">
    <property type="entry name" value="S-adenosyl-L-methionine-dependent methyltransferases"/>
    <property type="match status" value="1"/>
</dbReference>
<dbReference type="GeneID" id="9230481"/>
<dbReference type="Gene3D" id="3.40.50.150">
    <property type="entry name" value="Vaccinia Virus protein VP39"/>
    <property type="match status" value="1"/>
</dbReference>
<dbReference type="InterPro" id="IPR013217">
    <property type="entry name" value="Methyltransf_12"/>
</dbReference>
<dbReference type="InterPro" id="IPR029063">
    <property type="entry name" value="SAM-dependent_MTases_sf"/>
</dbReference>
<dbReference type="OMA" id="HHFDKPD"/>
<organism evidence="2 3">
    <name type="scientific">Arthroderma otae (strain ATCC MYA-4605 / CBS 113480)</name>
    <name type="common">Microsporum canis</name>
    <dbReference type="NCBI Taxonomy" id="554155"/>
    <lineage>
        <taxon>Eukaryota</taxon>
        <taxon>Fungi</taxon>
        <taxon>Dikarya</taxon>
        <taxon>Ascomycota</taxon>
        <taxon>Pezizomycotina</taxon>
        <taxon>Eurotiomycetes</taxon>
        <taxon>Eurotiomycetidae</taxon>
        <taxon>Onygenales</taxon>
        <taxon>Arthrodermataceae</taxon>
        <taxon>Microsporum</taxon>
    </lineage>
</organism>
<accession>C5FL34</accession>